<reference evidence="1" key="2">
    <citation type="submission" date="2010-05" db="EMBL/GenBank/DDBJ databases">
        <title>The Genome Sequence of Magnaporthe poae strain ATCC 64411.</title>
        <authorList>
            <consortium name="The Broad Institute Genome Sequencing Platform"/>
            <consortium name="Broad Institute Genome Sequencing Center for Infectious Disease"/>
            <person name="Ma L.-J."/>
            <person name="Dead R."/>
            <person name="Young S."/>
            <person name="Zeng Q."/>
            <person name="Koehrsen M."/>
            <person name="Alvarado L."/>
            <person name="Berlin A."/>
            <person name="Chapman S.B."/>
            <person name="Chen Z."/>
            <person name="Freedman E."/>
            <person name="Gellesch M."/>
            <person name="Goldberg J."/>
            <person name="Griggs A."/>
            <person name="Gujja S."/>
            <person name="Heilman E.R."/>
            <person name="Heiman D."/>
            <person name="Hepburn T."/>
            <person name="Howarth C."/>
            <person name="Jen D."/>
            <person name="Larson L."/>
            <person name="Mehta T."/>
            <person name="Neiman D."/>
            <person name="Pearson M."/>
            <person name="Roberts A."/>
            <person name="Saif S."/>
            <person name="Shea T."/>
            <person name="Shenoy N."/>
            <person name="Sisk P."/>
            <person name="Stolte C."/>
            <person name="Sykes S."/>
            <person name="Walk T."/>
            <person name="White J."/>
            <person name="Yandava C."/>
            <person name="Haas B."/>
            <person name="Nusbaum C."/>
            <person name="Birren B."/>
        </authorList>
    </citation>
    <scope>NUCLEOTIDE SEQUENCE</scope>
    <source>
        <strain evidence="1">ATCC 64411</strain>
    </source>
</reference>
<evidence type="ECO:0000313" key="1">
    <source>
        <dbReference type="EMBL" id="KLU89617.1"/>
    </source>
</evidence>
<name>A0A0C4E7R8_MAGP6</name>
<reference evidence="3" key="1">
    <citation type="submission" date="2010-05" db="EMBL/GenBank/DDBJ databases">
        <title>The genome sequence of Magnaporthe poae strain ATCC 64411.</title>
        <authorList>
            <person name="Ma L.-J."/>
            <person name="Dead R."/>
            <person name="Young S."/>
            <person name="Zeng Q."/>
            <person name="Koehrsen M."/>
            <person name="Alvarado L."/>
            <person name="Berlin A."/>
            <person name="Chapman S.B."/>
            <person name="Chen Z."/>
            <person name="Freedman E."/>
            <person name="Gellesch M."/>
            <person name="Goldberg J."/>
            <person name="Griggs A."/>
            <person name="Gujja S."/>
            <person name="Heilman E.R."/>
            <person name="Heiman D."/>
            <person name="Hepburn T."/>
            <person name="Howarth C."/>
            <person name="Jen D."/>
            <person name="Larson L."/>
            <person name="Mehta T."/>
            <person name="Neiman D."/>
            <person name="Pearson M."/>
            <person name="Roberts A."/>
            <person name="Saif S."/>
            <person name="Shea T."/>
            <person name="Shenoy N."/>
            <person name="Sisk P."/>
            <person name="Stolte C."/>
            <person name="Sykes S."/>
            <person name="Walk T."/>
            <person name="White J."/>
            <person name="Yandava C."/>
            <person name="Haas B."/>
            <person name="Nusbaum C."/>
            <person name="Birren B."/>
        </authorList>
    </citation>
    <scope>NUCLEOTIDE SEQUENCE [LARGE SCALE GENOMIC DNA]</scope>
    <source>
        <strain evidence="3">ATCC 64411 / 73-15</strain>
    </source>
</reference>
<accession>A0A0C4E7R8</accession>
<evidence type="ECO:0000313" key="2">
    <source>
        <dbReference type="EnsemblFungi" id="MAPG_08588T0"/>
    </source>
</evidence>
<organism evidence="2 3">
    <name type="scientific">Magnaporthiopsis poae (strain ATCC 64411 / 73-15)</name>
    <name type="common">Kentucky bluegrass fungus</name>
    <name type="synonym">Magnaporthe poae</name>
    <dbReference type="NCBI Taxonomy" id="644358"/>
    <lineage>
        <taxon>Eukaryota</taxon>
        <taxon>Fungi</taxon>
        <taxon>Dikarya</taxon>
        <taxon>Ascomycota</taxon>
        <taxon>Pezizomycotina</taxon>
        <taxon>Sordariomycetes</taxon>
        <taxon>Sordariomycetidae</taxon>
        <taxon>Magnaporthales</taxon>
        <taxon>Magnaporthaceae</taxon>
        <taxon>Magnaporthiopsis</taxon>
    </lineage>
</organism>
<reference evidence="2" key="4">
    <citation type="journal article" date="2015" name="G3 (Bethesda)">
        <title>Genome sequences of three phytopathogenic species of the Magnaporthaceae family of fungi.</title>
        <authorList>
            <person name="Okagaki L.H."/>
            <person name="Nunes C.C."/>
            <person name="Sailsbery J."/>
            <person name="Clay B."/>
            <person name="Brown D."/>
            <person name="John T."/>
            <person name="Oh Y."/>
            <person name="Young N."/>
            <person name="Fitzgerald M."/>
            <person name="Haas B.J."/>
            <person name="Zeng Q."/>
            <person name="Young S."/>
            <person name="Adiconis X."/>
            <person name="Fan L."/>
            <person name="Levin J.Z."/>
            <person name="Mitchell T.K."/>
            <person name="Okubara P.A."/>
            <person name="Farman M.L."/>
            <person name="Kohn L.M."/>
            <person name="Birren B."/>
            <person name="Ma L.-J."/>
            <person name="Dean R.A."/>
        </authorList>
    </citation>
    <scope>NUCLEOTIDE SEQUENCE</scope>
    <source>
        <strain evidence="2">ATCC 64411 / 73-15</strain>
    </source>
</reference>
<sequence length="232" mass="25390">MNCNTILLDDEQLRERRHGPLFDAVDPETGEIRAAEHLDLEQPALEKALSQLQQRPKDSHSLYYPVVAYFGYRRQDGLAHLVTEAHNCRTLSDQIKHDGAPLPVKGLTVVFLDARQIRIGRLVLPLIEGPILDITAKGRPFLSTALTLPELALDGQAGGGSLRRADVWLLGIVAAQMVTGRHDLVADYAVATSLGMEITKQGHVGDALELLVPDYMLADNSDGWTLCGGAWL</sequence>
<dbReference type="EnsemblFungi" id="MAPG_08588T0">
    <property type="protein sequence ID" value="MAPG_08588T0"/>
    <property type="gene ID" value="MAPG_08588"/>
</dbReference>
<dbReference type="Proteomes" id="UP000011715">
    <property type="component" value="Unassembled WGS sequence"/>
</dbReference>
<dbReference type="EMBL" id="GL876973">
    <property type="protein sequence ID" value="KLU89617.1"/>
    <property type="molecule type" value="Genomic_DNA"/>
</dbReference>
<reference evidence="1" key="3">
    <citation type="submission" date="2011-03" db="EMBL/GenBank/DDBJ databases">
        <title>Annotation of Magnaporthe poae ATCC 64411.</title>
        <authorList>
            <person name="Ma L.-J."/>
            <person name="Dead R."/>
            <person name="Young S.K."/>
            <person name="Zeng Q."/>
            <person name="Gargeya S."/>
            <person name="Fitzgerald M."/>
            <person name="Haas B."/>
            <person name="Abouelleil A."/>
            <person name="Alvarado L."/>
            <person name="Arachchi H.M."/>
            <person name="Berlin A."/>
            <person name="Brown A."/>
            <person name="Chapman S.B."/>
            <person name="Chen Z."/>
            <person name="Dunbar C."/>
            <person name="Freedman E."/>
            <person name="Gearin G."/>
            <person name="Gellesch M."/>
            <person name="Goldberg J."/>
            <person name="Griggs A."/>
            <person name="Gujja S."/>
            <person name="Heiman D."/>
            <person name="Howarth C."/>
            <person name="Larson L."/>
            <person name="Lui A."/>
            <person name="MacDonald P.J.P."/>
            <person name="Mehta T."/>
            <person name="Montmayeur A."/>
            <person name="Murphy C."/>
            <person name="Neiman D."/>
            <person name="Pearson M."/>
            <person name="Priest M."/>
            <person name="Roberts A."/>
            <person name="Saif S."/>
            <person name="Shea T."/>
            <person name="Shenoy N."/>
            <person name="Sisk P."/>
            <person name="Stolte C."/>
            <person name="Sykes S."/>
            <person name="Yandava C."/>
            <person name="Wortman J."/>
            <person name="Nusbaum C."/>
            <person name="Birren B."/>
        </authorList>
    </citation>
    <scope>NUCLEOTIDE SEQUENCE</scope>
    <source>
        <strain evidence="1">ATCC 64411</strain>
    </source>
</reference>
<dbReference type="AlphaFoldDB" id="A0A0C4E7R8"/>
<proteinExistence type="predicted"/>
<evidence type="ECO:0008006" key="4">
    <source>
        <dbReference type="Google" id="ProtNLM"/>
    </source>
</evidence>
<dbReference type="VEuPathDB" id="FungiDB:MAPG_08588"/>
<reference evidence="2" key="5">
    <citation type="submission" date="2015-06" db="UniProtKB">
        <authorList>
            <consortium name="EnsemblFungi"/>
        </authorList>
    </citation>
    <scope>IDENTIFICATION</scope>
    <source>
        <strain evidence="2">ATCC 64411</strain>
    </source>
</reference>
<protein>
    <recommendedName>
        <fullName evidence="4">Protein kinase domain-containing protein</fullName>
    </recommendedName>
</protein>
<dbReference type="STRING" id="644358.A0A0C4E7R8"/>
<dbReference type="OrthoDB" id="266718at2759"/>
<keyword evidence="3" id="KW-1185">Reference proteome</keyword>
<gene>
    <name evidence="1" type="ORF">MAPG_08588</name>
</gene>
<evidence type="ECO:0000313" key="3">
    <source>
        <dbReference type="Proteomes" id="UP000011715"/>
    </source>
</evidence>
<dbReference type="EMBL" id="ADBL01002075">
    <property type="status" value="NOT_ANNOTATED_CDS"/>
    <property type="molecule type" value="Genomic_DNA"/>
</dbReference>